<evidence type="ECO:0000256" key="1">
    <source>
        <dbReference type="ARBA" id="ARBA00023015"/>
    </source>
</evidence>
<keyword evidence="4" id="KW-0804">Transcription</keyword>
<name>A0A429YSR1_9HYPH</name>
<keyword evidence="7" id="KW-1185">Reference proteome</keyword>
<dbReference type="PANTHER" id="PTHR43280">
    <property type="entry name" value="ARAC-FAMILY TRANSCRIPTIONAL REGULATOR"/>
    <property type="match status" value="1"/>
</dbReference>
<evidence type="ECO:0000256" key="4">
    <source>
        <dbReference type="ARBA" id="ARBA00023163"/>
    </source>
</evidence>
<evidence type="ECO:0000256" key="2">
    <source>
        <dbReference type="ARBA" id="ARBA00023125"/>
    </source>
</evidence>
<dbReference type="InterPro" id="IPR018060">
    <property type="entry name" value="HTH_AraC"/>
</dbReference>
<dbReference type="AlphaFoldDB" id="A0A429YSR1"/>
<dbReference type="RefSeq" id="WP_126701807.1">
    <property type="nucleotide sequence ID" value="NZ_RWKW01000090.1"/>
</dbReference>
<proteinExistence type="predicted"/>
<dbReference type="InterPro" id="IPR009057">
    <property type="entry name" value="Homeodomain-like_sf"/>
</dbReference>
<dbReference type="InterPro" id="IPR003313">
    <property type="entry name" value="AraC-bd"/>
</dbReference>
<gene>
    <name evidence="6" type="ORF">EJC49_20570</name>
</gene>
<accession>A0A429YSR1</accession>
<dbReference type="EMBL" id="RWKW01000090">
    <property type="protein sequence ID" value="RST84499.1"/>
    <property type="molecule type" value="Genomic_DNA"/>
</dbReference>
<dbReference type="Proteomes" id="UP000278398">
    <property type="component" value="Unassembled WGS sequence"/>
</dbReference>
<evidence type="ECO:0000313" key="6">
    <source>
        <dbReference type="EMBL" id="RST84499.1"/>
    </source>
</evidence>
<keyword evidence="2" id="KW-0238">DNA-binding</keyword>
<dbReference type="GO" id="GO:0043565">
    <property type="term" value="F:sequence-specific DNA binding"/>
    <property type="evidence" value="ECO:0007669"/>
    <property type="project" value="InterPro"/>
</dbReference>
<dbReference type="InterPro" id="IPR011051">
    <property type="entry name" value="RmlC_Cupin_sf"/>
</dbReference>
<dbReference type="InterPro" id="IPR047264">
    <property type="entry name" value="Cupin_HpaA-like_N"/>
</dbReference>
<dbReference type="SUPFAM" id="SSF46689">
    <property type="entry name" value="Homeodomain-like"/>
    <property type="match status" value="1"/>
</dbReference>
<dbReference type="InterPro" id="IPR020449">
    <property type="entry name" value="Tscrpt_reg_AraC-type_HTH"/>
</dbReference>
<dbReference type="Gene3D" id="1.10.10.60">
    <property type="entry name" value="Homeodomain-like"/>
    <property type="match status" value="1"/>
</dbReference>
<dbReference type="SUPFAM" id="SSF51182">
    <property type="entry name" value="RmlC-like cupins"/>
    <property type="match status" value="1"/>
</dbReference>
<dbReference type="PROSITE" id="PS01124">
    <property type="entry name" value="HTH_ARAC_FAMILY_2"/>
    <property type="match status" value="1"/>
</dbReference>
<dbReference type="CDD" id="cd06999">
    <property type="entry name" value="cupin_HpaA-like_N"/>
    <property type="match status" value="1"/>
</dbReference>
<evidence type="ECO:0000259" key="5">
    <source>
        <dbReference type="PROSITE" id="PS01124"/>
    </source>
</evidence>
<reference evidence="6 7" key="1">
    <citation type="submission" date="2018-12" db="EMBL/GenBank/DDBJ databases">
        <title>Mesorhizobium carbonis sp. nov., isolated from coal mine water.</title>
        <authorList>
            <person name="Xin W."/>
            <person name="Xu Z."/>
            <person name="Xiang F."/>
            <person name="Zhang J."/>
            <person name="Xi L."/>
            <person name="Liu J."/>
        </authorList>
    </citation>
    <scope>NUCLEOTIDE SEQUENCE [LARGE SCALE GENOMIC DNA]</scope>
    <source>
        <strain evidence="6 7">B2.3</strain>
    </source>
</reference>
<dbReference type="GO" id="GO:0003700">
    <property type="term" value="F:DNA-binding transcription factor activity"/>
    <property type="evidence" value="ECO:0007669"/>
    <property type="project" value="InterPro"/>
</dbReference>
<dbReference type="InterPro" id="IPR014710">
    <property type="entry name" value="RmlC-like_jellyroll"/>
</dbReference>
<evidence type="ECO:0000313" key="7">
    <source>
        <dbReference type="Proteomes" id="UP000278398"/>
    </source>
</evidence>
<dbReference type="Pfam" id="PF12833">
    <property type="entry name" value="HTH_18"/>
    <property type="match status" value="1"/>
</dbReference>
<dbReference type="Gene3D" id="2.60.120.10">
    <property type="entry name" value="Jelly Rolls"/>
    <property type="match status" value="1"/>
</dbReference>
<sequence>MTRYVPTYQLYGEEIERDSQFWLHCETIQERSRLHDWEIRPHRHQAFFQMLYISDGKGEVLAGDAYRDFAGDTLIFVPPGIVHGFRFSRDIVGLVVTVPRDRLDIPSGASRHLAAFAAETRVVSGAETSARLAVDSLHRIAAEVAGHGIGRMILTEALVSATLIDLARASGARAEQSPDPDDRDQQRLEQLAALINTHFREHRPAAFYADRIGLSAAHLNRIARTRTGRSLQALIAARLVEEARRNLVFTFLPAQSIAHDLGFSDPAYFSRFFARHAGVSPAAYRARERARLKF</sequence>
<organism evidence="6 7">
    <name type="scientific">Aquibium carbonis</name>
    <dbReference type="NCBI Taxonomy" id="2495581"/>
    <lineage>
        <taxon>Bacteria</taxon>
        <taxon>Pseudomonadati</taxon>
        <taxon>Pseudomonadota</taxon>
        <taxon>Alphaproteobacteria</taxon>
        <taxon>Hyphomicrobiales</taxon>
        <taxon>Phyllobacteriaceae</taxon>
        <taxon>Aquibium</taxon>
    </lineage>
</organism>
<keyword evidence="3" id="KW-0010">Activator</keyword>
<comment type="caution">
    <text evidence="6">The sequence shown here is derived from an EMBL/GenBank/DDBJ whole genome shotgun (WGS) entry which is preliminary data.</text>
</comment>
<dbReference type="Pfam" id="PF02311">
    <property type="entry name" value="AraC_binding"/>
    <property type="match status" value="1"/>
</dbReference>
<dbReference type="OrthoDB" id="9814125at2"/>
<evidence type="ECO:0000256" key="3">
    <source>
        <dbReference type="ARBA" id="ARBA00023159"/>
    </source>
</evidence>
<dbReference type="PRINTS" id="PR00032">
    <property type="entry name" value="HTHARAC"/>
</dbReference>
<feature type="domain" description="HTH araC/xylS-type" evidence="5">
    <location>
        <begin position="189"/>
        <end position="287"/>
    </location>
</feature>
<keyword evidence="1" id="KW-0805">Transcription regulation</keyword>
<protein>
    <submittedName>
        <fullName evidence="6">Helix-turn-helix domain-containing protein</fullName>
    </submittedName>
</protein>
<dbReference type="SMART" id="SM00342">
    <property type="entry name" value="HTH_ARAC"/>
    <property type="match status" value="1"/>
</dbReference>
<dbReference type="PANTHER" id="PTHR43280:SF32">
    <property type="entry name" value="TRANSCRIPTIONAL REGULATORY PROTEIN"/>
    <property type="match status" value="1"/>
</dbReference>